<dbReference type="PANTHER" id="PTHR45737:SF6">
    <property type="entry name" value="VON WILLEBRAND FACTOR A DOMAIN-CONTAINING PROTEIN 5A"/>
    <property type="match status" value="1"/>
</dbReference>
<dbReference type="Gene3D" id="3.40.50.410">
    <property type="entry name" value="von Willebrand factor, type A domain"/>
    <property type="match status" value="1"/>
</dbReference>
<comment type="caution">
    <text evidence="2">The sequence shown here is derived from an EMBL/GenBank/DDBJ whole genome shotgun (WGS) entry which is preliminary data.</text>
</comment>
<name>A0ABP0KNQ7_9DINO</name>
<sequence>DISLELSFNARAVPDATLPAQPFMLSLQRHGASQRLAAQVWVPPNISMCQGLPNAVPGMTDLEIEFFFVVDPSVTMRGPRLAKVRQALRVLLRSLPNAAVVNVVGLSSQSSADALFPESRPLNSQTFDAVDEFLKRDAEEFLDSVTGLHSLLSTVFDTRRDSSQLRVALITDRYPPDQKASVQLLEESCDANCRVFVLGLGWGASPLFVEQASKVGHGSYAYVAERDVSYGIEKNLLAQMVDACVPAFDDVMVRWSTFGNGQLNASKLVGEELVEVEAFEEDVKNRGLAMAILGEVPGDLASAALGTLSIEVSLGTQTFHATATPPSGPIMVGSSLHAVVARQMVQEGRAPSAAWAASLGIPSGSFQWNSVDRAGRSTPLRCEEKVEKVERLQPELSTRAPWRSRDPSLDLTQMGSSAKVLLKGLTFDPVGQREADDCASGANHVFVDPLSLRADFTEAILPALQEPGEESVFTPIQKLDLGFAAAPVHVQAQRCGPGWGGASENGPDSNDFITFQDGIDLGTIHWSVA</sequence>
<feature type="non-terminal residue" evidence="2">
    <location>
        <position position="1"/>
    </location>
</feature>
<accession>A0ABP0KNQ7</accession>
<dbReference type="SMART" id="SM00327">
    <property type="entry name" value="VWA"/>
    <property type="match status" value="1"/>
</dbReference>
<proteinExistence type="predicted"/>
<dbReference type="InterPro" id="IPR036465">
    <property type="entry name" value="vWFA_dom_sf"/>
</dbReference>
<dbReference type="InterPro" id="IPR002035">
    <property type="entry name" value="VWF_A"/>
</dbReference>
<gene>
    <name evidence="2" type="ORF">SCF082_LOCUS18210</name>
</gene>
<dbReference type="PROSITE" id="PS50234">
    <property type="entry name" value="VWFA"/>
    <property type="match status" value="1"/>
</dbReference>
<evidence type="ECO:0000313" key="2">
    <source>
        <dbReference type="EMBL" id="CAK9028099.1"/>
    </source>
</evidence>
<dbReference type="EMBL" id="CAXAMM010012147">
    <property type="protein sequence ID" value="CAK9028099.1"/>
    <property type="molecule type" value="Genomic_DNA"/>
</dbReference>
<evidence type="ECO:0000259" key="1">
    <source>
        <dbReference type="PROSITE" id="PS50234"/>
    </source>
</evidence>
<dbReference type="PANTHER" id="PTHR45737">
    <property type="entry name" value="VON WILLEBRAND FACTOR A DOMAIN-CONTAINING PROTEIN 5A"/>
    <property type="match status" value="1"/>
</dbReference>
<organism evidence="2 3">
    <name type="scientific">Durusdinium trenchii</name>
    <dbReference type="NCBI Taxonomy" id="1381693"/>
    <lineage>
        <taxon>Eukaryota</taxon>
        <taxon>Sar</taxon>
        <taxon>Alveolata</taxon>
        <taxon>Dinophyceae</taxon>
        <taxon>Suessiales</taxon>
        <taxon>Symbiodiniaceae</taxon>
        <taxon>Durusdinium</taxon>
    </lineage>
</organism>
<dbReference type="Pfam" id="PF13768">
    <property type="entry name" value="VWA_3"/>
    <property type="match status" value="1"/>
</dbReference>
<feature type="domain" description="VWFA" evidence="1">
    <location>
        <begin position="65"/>
        <end position="240"/>
    </location>
</feature>
<reference evidence="2 3" key="1">
    <citation type="submission" date="2024-02" db="EMBL/GenBank/DDBJ databases">
        <authorList>
            <person name="Chen Y."/>
            <person name="Shah S."/>
            <person name="Dougan E. K."/>
            <person name="Thang M."/>
            <person name="Chan C."/>
        </authorList>
    </citation>
    <scope>NUCLEOTIDE SEQUENCE [LARGE SCALE GENOMIC DNA]</scope>
</reference>
<keyword evidence="3" id="KW-1185">Reference proteome</keyword>
<evidence type="ECO:0000313" key="3">
    <source>
        <dbReference type="Proteomes" id="UP001642464"/>
    </source>
</evidence>
<dbReference type="SUPFAM" id="SSF53300">
    <property type="entry name" value="vWA-like"/>
    <property type="match status" value="1"/>
</dbReference>
<protein>
    <submittedName>
        <fullName evidence="2">von Willebrand factor A domain-containing protein DDB_G0292028</fullName>
    </submittedName>
</protein>
<dbReference type="Proteomes" id="UP001642464">
    <property type="component" value="Unassembled WGS sequence"/>
</dbReference>